<dbReference type="EMBL" id="LVVK01000016">
    <property type="protein sequence ID" value="OPB41027.1"/>
    <property type="molecule type" value="Genomic_DNA"/>
</dbReference>
<accession>A0A1T3CIV1</accession>
<keyword evidence="3" id="KW-0732">Signal</keyword>
<gene>
    <name evidence="5" type="ORF">A0O28_0107240</name>
</gene>
<keyword evidence="6" id="KW-1185">Reference proteome</keyword>
<dbReference type="Pfam" id="PF01565">
    <property type="entry name" value="FAD_binding_4"/>
    <property type="match status" value="1"/>
</dbReference>
<dbReference type="InterPro" id="IPR016169">
    <property type="entry name" value="FAD-bd_PCMH_sub2"/>
</dbReference>
<dbReference type="PANTHER" id="PTHR13878:SF91">
    <property type="entry name" value="FAD BINDING DOMAIN PROTEIN (AFU_ORTHOLOGUE AFUA_6G12070)-RELATED"/>
    <property type="match status" value="1"/>
</dbReference>
<dbReference type="OrthoDB" id="9983560at2759"/>
<evidence type="ECO:0000256" key="3">
    <source>
        <dbReference type="SAM" id="SignalP"/>
    </source>
</evidence>
<dbReference type="PROSITE" id="PS51387">
    <property type="entry name" value="FAD_PCMH"/>
    <property type="match status" value="1"/>
</dbReference>
<sequence length="627" mass="67426">MSLMGTVLGVLANLTAPTTGVGSFTCQPGHSCWPSLQEWDAFNQTVSGRLKVPVILSSPCFPSSPNFNEEECASVLGSYGDGFFRQSIHGALQNTAWEGCGNENCFPGIVPPQGPTCSLGRLSPVYVDVETPDDIAATLAFSKKHDIRIVIKNTGHDYFGRSASANSLAMRTNNLKNMAFEPEFTAHNCPAANKKNIGIIGAGVNAAQAIGFFSKHGMSVTTGACPTVGIAGGFGLGGGHGPLTPTHGLMVDQAVEFDVVTTDGVFRTINECNEPDLFWAMRGGGGSSFAVLVNYKFQLHPEVKWATWRIEATLSPDNPDITENTVLREILTAASNEQYEWSKNRVTGYDTISHTFVSFFQILPDSGDALAKLKKATASFHSFMTTHPGIKVTTDLYQVFDSQPEFYAGEAEGIAAGSIVGASILTPSRLITTDDVEAPEKVDTLVSAFLQGMETVRQQLGETLAAGVGFFLLKTGAINTPDTEQATSVNPAWRKTLWHVIVIAAWPPGAPREVSDKIAATARDALDVIKAPLSVQAAYFNEADPAEPDWENVFFGEPYEKLLAIKKKWDPDTVLNCAKCVGYLGEQDPMYSCDSKNPIPSVPYPFGLAESAIVDDGNFIIDVQKEL</sequence>
<reference evidence="5 6" key="1">
    <citation type="submission" date="2016-04" db="EMBL/GenBank/DDBJ databases">
        <title>Multiple horizontal gene transfer events from other fungi enriched the ability of the initially mycotrophic fungus Trichoderma (Ascomycota) to feed on dead plant biomass.</title>
        <authorList>
            <person name="Atanasova L."/>
            <person name="Chenthamara K."/>
            <person name="Zhang J."/>
            <person name="Grujic M."/>
            <person name="Henrissat B."/>
            <person name="Kuo A."/>
            <person name="Aertz A."/>
            <person name="Salamov A."/>
            <person name="Lipzen A."/>
            <person name="Labutti K."/>
            <person name="Barry K."/>
            <person name="Miao Y."/>
            <person name="Rahimi M.J."/>
            <person name="Shen Q."/>
            <person name="Grigoriev I.V."/>
            <person name="Kubicek C.P."/>
            <person name="Druzhinina I.S."/>
        </authorList>
    </citation>
    <scope>NUCLEOTIDE SEQUENCE [LARGE SCALE GENOMIC DNA]</scope>
    <source>
        <strain evidence="5 6">NJAU 4742</strain>
    </source>
</reference>
<dbReference type="AlphaFoldDB" id="A0A1T3CIV1"/>
<dbReference type="GO" id="GO:0016491">
    <property type="term" value="F:oxidoreductase activity"/>
    <property type="evidence" value="ECO:0007669"/>
    <property type="project" value="UniProtKB-KW"/>
</dbReference>
<feature type="chain" id="PRO_5012413817" description="FAD-binding PCMH-type domain-containing protein" evidence="3">
    <location>
        <begin position="21"/>
        <end position="627"/>
    </location>
</feature>
<dbReference type="InterPro" id="IPR012951">
    <property type="entry name" value="BBE"/>
</dbReference>
<comment type="similarity">
    <text evidence="1">Belongs to the oxygen-dependent FAD-linked oxidoreductase family.</text>
</comment>
<proteinExistence type="inferred from homology"/>
<dbReference type="Gene3D" id="3.30.465.10">
    <property type="match status" value="2"/>
</dbReference>
<comment type="caution">
    <text evidence="5">The sequence shown here is derived from an EMBL/GenBank/DDBJ whole genome shotgun (WGS) entry which is preliminary data.</text>
</comment>
<keyword evidence="2" id="KW-0560">Oxidoreductase</keyword>
<evidence type="ECO:0000256" key="1">
    <source>
        <dbReference type="ARBA" id="ARBA00005466"/>
    </source>
</evidence>
<evidence type="ECO:0000259" key="4">
    <source>
        <dbReference type="PROSITE" id="PS51387"/>
    </source>
</evidence>
<dbReference type="InterPro" id="IPR016166">
    <property type="entry name" value="FAD-bd_PCMH"/>
</dbReference>
<evidence type="ECO:0000256" key="2">
    <source>
        <dbReference type="ARBA" id="ARBA00023002"/>
    </source>
</evidence>
<organism evidence="5 6">
    <name type="scientific">Trichoderma guizhouense</name>
    <dbReference type="NCBI Taxonomy" id="1491466"/>
    <lineage>
        <taxon>Eukaryota</taxon>
        <taxon>Fungi</taxon>
        <taxon>Dikarya</taxon>
        <taxon>Ascomycota</taxon>
        <taxon>Pezizomycotina</taxon>
        <taxon>Sordariomycetes</taxon>
        <taxon>Hypocreomycetidae</taxon>
        <taxon>Hypocreales</taxon>
        <taxon>Hypocreaceae</taxon>
        <taxon>Trichoderma</taxon>
    </lineage>
</organism>
<dbReference type="PANTHER" id="PTHR13878">
    <property type="entry name" value="GULONOLACTONE OXIDASE"/>
    <property type="match status" value="1"/>
</dbReference>
<evidence type="ECO:0000313" key="6">
    <source>
        <dbReference type="Proteomes" id="UP000191004"/>
    </source>
</evidence>
<evidence type="ECO:0000313" key="5">
    <source>
        <dbReference type="EMBL" id="OPB41027.1"/>
    </source>
</evidence>
<dbReference type="Proteomes" id="UP000191004">
    <property type="component" value="Unassembled WGS sequence"/>
</dbReference>
<dbReference type="InterPro" id="IPR050432">
    <property type="entry name" value="FAD-linked_Oxidoreductases_BP"/>
</dbReference>
<dbReference type="InterPro" id="IPR036318">
    <property type="entry name" value="FAD-bd_PCMH-like_sf"/>
</dbReference>
<dbReference type="GO" id="GO:0071949">
    <property type="term" value="F:FAD binding"/>
    <property type="evidence" value="ECO:0007669"/>
    <property type="project" value="InterPro"/>
</dbReference>
<name>A0A1T3CIV1_9HYPO</name>
<protein>
    <recommendedName>
        <fullName evidence="4">FAD-binding PCMH-type domain-containing protein</fullName>
    </recommendedName>
</protein>
<feature type="domain" description="FAD-binding PCMH-type" evidence="4">
    <location>
        <begin position="119"/>
        <end position="302"/>
    </location>
</feature>
<dbReference type="Pfam" id="PF08031">
    <property type="entry name" value="BBE"/>
    <property type="match status" value="1"/>
</dbReference>
<feature type="signal peptide" evidence="3">
    <location>
        <begin position="1"/>
        <end position="20"/>
    </location>
</feature>
<dbReference type="InterPro" id="IPR006094">
    <property type="entry name" value="Oxid_FAD_bind_N"/>
</dbReference>
<dbReference type="SUPFAM" id="SSF56176">
    <property type="entry name" value="FAD-binding/transporter-associated domain-like"/>
    <property type="match status" value="1"/>
</dbReference>